<dbReference type="RefSeq" id="WP_151093251.1">
    <property type="nucleotide sequence ID" value="NZ_JBLZNM010000008.1"/>
</dbReference>
<feature type="domain" description="Transcription regulator PadR N-terminal" evidence="1">
    <location>
        <begin position="19"/>
        <end position="92"/>
    </location>
</feature>
<evidence type="ECO:0000259" key="1">
    <source>
        <dbReference type="Pfam" id="PF03551"/>
    </source>
</evidence>
<evidence type="ECO:0000313" key="3">
    <source>
        <dbReference type="Proteomes" id="UP000327108"/>
    </source>
</evidence>
<dbReference type="InterPro" id="IPR036390">
    <property type="entry name" value="WH_DNA-bd_sf"/>
</dbReference>
<dbReference type="PANTHER" id="PTHR33169:SF14">
    <property type="entry name" value="TRANSCRIPTIONAL REGULATOR RV3488"/>
    <property type="match status" value="1"/>
</dbReference>
<comment type="caution">
    <text evidence="2">The sequence shown here is derived from an EMBL/GenBank/DDBJ whole genome shotgun (WGS) entry which is preliminary data.</text>
</comment>
<dbReference type="AlphaFoldDB" id="A0A5N1K1V8"/>
<sequence length="117" mass="12851">MAGNRTNPSFMNGVPELLILKLLSGREMYGYEVVQAIRFHTGEAIALGEGVVYPVLHTLEREGALRSRRLAVAGRTRIYYSITRIGEARLTELASNWSALATTIQTVVFSTLPLGTV</sequence>
<name>A0A5N1K1V8_9HYPH</name>
<dbReference type="Pfam" id="PF03551">
    <property type="entry name" value="PadR"/>
    <property type="match status" value="1"/>
</dbReference>
<dbReference type="InterPro" id="IPR005149">
    <property type="entry name" value="Tscrpt_reg_PadR_N"/>
</dbReference>
<dbReference type="SUPFAM" id="SSF46785">
    <property type="entry name" value="Winged helix' DNA-binding domain"/>
    <property type="match status" value="1"/>
</dbReference>
<dbReference type="EMBL" id="VYXQ01000008">
    <property type="protein sequence ID" value="KAA9368244.1"/>
    <property type="molecule type" value="Genomic_DNA"/>
</dbReference>
<gene>
    <name evidence="2" type="ORF">F3W84_10155</name>
</gene>
<reference evidence="2 3" key="1">
    <citation type="submission" date="2019-09" db="EMBL/GenBank/DDBJ databases">
        <title>Biological control of the noxious weed angled onion (Allium triquetrum) thwarted by endophytic bacteria in Victoria, Australia.</title>
        <authorList>
            <person name="Tehranchian P."/>
            <person name="Adair R.J."/>
            <person name="Van T.H."/>
            <person name="Morrison P.D."/>
            <person name="Williams H."/>
            <person name="Lawrie A.C."/>
        </authorList>
    </citation>
    <scope>NUCLEOTIDE SEQUENCE [LARGE SCALE GENOMIC DNA]</scope>
    <source>
        <strain evidence="2 3">RPTAtOch1</strain>
    </source>
</reference>
<dbReference type="InterPro" id="IPR052509">
    <property type="entry name" value="Metal_resp_DNA-bind_regulator"/>
</dbReference>
<dbReference type="InterPro" id="IPR036388">
    <property type="entry name" value="WH-like_DNA-bd_sf"/>
</dbReference>
<dbReference type="Proteomes" id="UP000327108">
    <property type="component" value="Unassembled WGS sequence"/>
</dbReference>
<protein>
    <submittedName>
        <fullName evidence="2">PadR family transcriptional regulator</fullName>
    </submittedName>
</protein>
<keyword evidence="3" id="KW-1185">Reference proteome</keyword>
<accession>A0A5N1K1V8</accession>
<dbReference type="Gene3D" id="1.10.10.10">
    <property type="entry name" value="Winged helix-like DNA-binding domain superfamily/Winged helix DNA-binding domain"/>
    <property type="match status" value="1"/>
</dbReference>
<evidence type="ECO:0000313" key="2">
    <source>
        <dbReference type="EMBL" id="KAA9368244.1"/>
    </source>
</evidence>
<proteinExistence type="predicted"/>
<organism evidence="2 3">
    <name type="scientific">Ochrobactrum quorumnocens</name>
    <dbReference type="NCBI Taxonomy" id="271865"/>
    <lineage>
        <taxon>Bacteria</taxon>
        <taxon>Pseudomonadati</taxon>
        <taxon>Pseudomonadota</taxon>
        <taxon>Alphaproteobacteria</taxon>
        <taxon>Hyphomicrobiales</taxon>
        <taxon>Brucellaceae</taxon>
        <taxon>Brucella/Ochrobactrum group</taxon>
        <taxon>Ochrobactrum</taxon>
    </lineage>
</organism>
<dbReference type="PANTHER" id="PTHR33169">
    <property type="entry name" value="PADR-FAMILY TRANSCRIPTIONAL REGULATOR"/>
    <property type="match status" value="1"/>
</dbReference>